<dbReference type="RefSeq" id="WP_319973950.1">
    <property type="nucleotide sequence ID" value="NZ_JAXAVU010000004.1"/>
</dbReference>
<comment type="caution">
    <text evidence="1">The sequence shown here is derived from an EMBL/GenBank/DDBJ whole genome shotgun (WGS) entry which is preliminary data.</text>
</comment>
<evidence type="ECO:0000313" key="2">
    <source>
        <dbReference type="Proteomes" id="UP001285352"/>
    </source>
</evidence>
<proteinExistence type="predicted"/>
<accession>A0ABU4UQ61</accession>
<evidence type="ECO:0000313" key="1">
    <source>
        <dbReference type="EMBL" id="MDX8141628.1"/>
    </source>
</evidence>
<dbReference type="EMBL" id="JAXAVU010000004">
    <property type="protein sequence ID" value="MDX8141628.1"/>
    <property type="molecule type" value="Genomic_DNA"/>
</dbReference>
<gene>
    <name evidence="1" type="ORF">SK854_05860</name>
</gene>
<organism evidence="1 2">
    <name type="scientific">Lentzea sokolovensis</name>
    <dbReference type="NCBI Taxonomy" id="3095429"/>
    <lineage>
        <taxon>Bacteria</taxon>
        <taxon>Bacillati</taxon>
        <taxon>Actinomycetota</taxon>
        <taxon>Actinomycetes</taxon>
        <taxon>Pseudonocardiales</taxon>
        <taxon>Pseudonocardiaceae</taxon>
        <taxon>Lentzea</taxon>
    </lineage>
</organism>
<reference evidence="1 2" key="1">
    <citation type="submission" date="2023-11" db="EMBL/GenBank/DDBJ databases">
        <title>Lentzea sokolovensis, sp. nov., Lentzea kristufkii, sp. nov., and Lentzea miocenensis, sp. nov., rare actinobacteria from Sokolov Coal Basin, Miocene lacustrine sediment, Czech Republic.</title>
        <authorList>
            <person name="Lara A."/>
            <person name="Kotroba L."/>
            <person name="Nouioui I."/>
            <person name="Neumann-Schaal M."/>
            <person name="Mast Y."/>
            <person name="Chronakova A."/>
        </authorList>
    </citation>
    <scope>NUCLEOTIDE SEQUENCE [LARGE SCALE GENOMIC DNA]</scope>
    <source>
        <strain evidence="1 2">BCCO 10_0061</strain>
    </source>
</reference>
<sequence length="45" mass="5076">MWSKPPPIELVNVRLLAGYCQGWLFDPDVAPELREANVDGLPLVR</sequence>
<dbReference type="Proteomes" id="UP001285352">
    <property type="component" value="Unassembled WGS sequence"/>
</dbReference>
<keyword evidence="2" id="KW-1185">Reference proteome</keyword>
<protein>
    <submittedName>
        <fullName evidence="1">Uncharacterized protein</fullName>
    </submittedName>
</protein>
<name>A0ABU4UQ61_9PSEU</name>